<dbReference type="Pfam" id="PF10399">
    <property type="entry name" value="UCR_Fe-S_N"/>
    <property type="match status" value="1"/>
</dbReference>
<dbReference type="Pfam" id="PF00355">
    <property type="entry name" value="Rieske"/>
    <property type="match status" value="1"/>
</dbReference>
<evidence type="ECO:0000256" key="18">
    <source>
        <dbReference type="ARBA" id="ARBA00023157"/>
    </source>
</evidence>
<dbReference type="Gene3D" id="2.102.10.10">
    <property type="entry name" value="Rieske [2Fe-2S] iron-sulphur domain"/>
    <property type="match status" value="1"/>
</dbReference>
<comment type="miscellaneous">
    <text evidence="20">The Rieske protein is a high potential 2Fe-2S protein.</text>
</comment>
<evidence type="ECO:0000256" key="8">
    <source>
        <dbReference type="ARBA" id="ARBA00022475"/>
    </source>
</evidence>
<keyword evidence="24" id="KW-1185">Reference proteome</keyword>
<sequence length="203" mass="22440">MSEVTDSKPETDNAVDESRRRFLLGTTCVLGGVGALCALTPLVSSWLPSAKAQAEGAPIQVDLSKMEPGEQAVVEWRGKPVWIIRRTHEMLQRLNENTTQLRDPQSLTAQQPVYAQNIHRSLNPEYLVLIGICTHLGCSPKYKPTLGELGPEWPGGFFCPCHGSTFDLAGRVFKNVPAPINMEVPPYYFKDKYTLVIGQNGET</sequence>
<dbReference type="InterPro" id="IPR017941">
    <property type="entry name" value="Rieske_2Fe-2S"/>
</dbReference>
<evidence type="ECO:0000256" key="13">
    <source>
        <dbReference type="ARBA" id="ARBA00022982"/>
    </source>
</evidence>
<comment type="similarity">
    <text evidence="3">Belongs to the Rieske iron-sulfur protein family.</text>
</comment>
<protein>
    <recommendedName>
        <fullName evidence="6 20">Ubiquinol-cytochrome c reductase iron-sulfur subunit</fullName>
        <ecNumber evidence="5 20">7.1.1.8</ecNumber>
    </recommendedName>
</protein>
<keyword evidence="18" id="KW-1015">Disulfide bond</keyword>
<comment type="function">
    <text evidence="1">Component of the ubiquinol-cytochrome c reductase complex (complex III or cytochrome b-c1 complex), which is a respiratory chain that generates an electrochemical potential coupled to ATP synthesis.</text>
</comment>
<keyword evidence="13 20" id="KW-0249">Electron transport</keyword>
<feature type="transmembrane region" description="Helical" evidence="20">
    <location>
        <begin position="22"/>
        <end position="43"/>
    </location>
</feature>
<evidence type="ECO:0000256" key="7">
    <source>
        <dbReference type="ARBA" id="ARBA00022448"/>
    </source>
</evidence>
<dbReference type="SUPFAM" id="SSF50022">
    <property type="entry name" value="ISP domain"/>
    <property type="match status" value="1"/>
</dbReference>
<evidence type="ECO:0000256" key="9">
    <source>
        <dbReference type="ARBA" id="ARBA00022692"/>
    </source>
</evidence>
<gene>
    <name evidence="23" type="primary">petA</name>
    <name evidence="23" type="ORF">ACD661_13010</name>
</gene>
<evidence type="ECO:0000256" key="20">
    <source>
        <dbReference type="RuleBase" id="RU004494"/>
    </source>
</evidence>
<evidence type="ECO:0000256" key="5">
    <source>
        <dbReference type="ARBA" id="ARBA00012951"/>
    </source>
</evidence>
<evidence type="ECO:0000256" key="17">
    <source>
        <dbReference type="ARBA" id="ARBA00023136"/>
    </source>
</evidence>
<dbReference type="InterPro" id="IPR006311">
    <property type="entry name" value="TAT_signal"/>
</dbReference>
<dbReference type="EMBL" id="JBGORX010000006">
    <property type="protein sequence ID" value="MFJ1269480.1"/>
    <property type="molecule type" value="Genomic_DNA"/>
</dbReference>
<comment type="catalytic activity">
    <reaction evidence="19 20">
        <text>a quinol + 2 Fe(III)-[cytochrome c](out) = a quinone + 2 Fe(II)-[cytochrome c](out) + 2 H(+)(out)</text>
        <dbReference type="Rhea" id="RHEA:11484"/>
        <dbReference type="Rhea" id="RHEA-COMP:10350"/>
        <dbReference type="Rhea" id="RHEA-COMP:14399"/>
        <dbReference type="ChEBI" id="CHEBI:15378"/>
        <dbReference type="ChEBI" id="CHEBI:24646"/>
        <dbReference type="ChEBI" id="CHEBI:29033"/>
        <dbReference type="ChEBI" id="CHEBI:29034"/>
        <dbReference type="ChEBI" id="CHEBI:132124"/>
        <dbReference type="EC" id="7.1.1.8"/>
    </reaction>
</comment>
<name>A0ABW8D9U6_9GAMM</name>
<dbReference type="PROSITE" id="PS51296">
    <property type="entry name" value="RIESKE"/>
    <property type="match status" value="1"/>
</dbReference>
<comment type="subcellular location">
    <subcellularLocation>
        <location evidence="2">Cell membrane</location>
        <topology evidence="2">Single-pass membrane protein</topology>
    </subcellularLocation>
</comment>
<keyword evidence="16" id="KW-0411">Iron-sulfur</keyword>
<evidence type="ECO:0000256" key="10">
    <source>
        <dbReference type="ARBA" id="ARBA00022714"/>
    </source>
</evidence>
<comment type="cofactor">
    <cofactor evidence="20">
        <name>[2Fe-2S] cluster</name>
        <dbReference type="ChEBI" id="CHEBI:190135"/>
    </cofactor>
    <text evidence="20">Binds 1 [2Fe-2S] cluster per subunit.</text>
</comment>
<evidence type="ECO:0000256" key="1">
    <source>
        <dbReference type="ARBA" id="ARBA00002444"/>
    </source>
</evidence>
<keyword evidence="11" id="KW-0479">Metal-binding</keyword>
<dbReference type="NCBIfam" id="TIGR01416">
    <property type="entry name" value="Rieske_proteo"/>
    <property type="match status" value="1"/>
</dbReference>
<keyword evidence="14 20" id="KW-1133">Transmembrane helix</keyword>
<evidence type="ECO:0000256" key="6">
    <source>
        <dbReference type="ARBA" id="ARBA00019816"/>
    </source>
</evidence>
<evidence type="ECO:0000313" key="23">
    <source>
        <dbReference type="EMBL" id="MFJ1269480.1"/>
    </source>
</evidence>
<feature type="domain" description="Rieske" evidence="22">
    <location>
        <begin position="93"/>
        <end position="196"/>
    </location>
</feature>
<accession>A0ABW8D9U6</accession>
<dbReference type="Proteomes" id="UP001615550">
    <property type="component" value="Unassembled WGS sequence"/>
</dbReference>
<reference evidence="23 24" key="1">
    <citation type="submission" date="2024-08" db="EMBL/GenBank/DDBJ databases">
        <title>Draft Genome Sequence of Legionella lytica strain DSB2004, Isolated From a Fire Sprinkler System.</title>
        <authorList>
            <person name="Everhart A.D."/>
            <person name="Kidane D.T."/>
            <person name="Farone A.L."/>
            <person name="Farone M.B."/>
        </authorList>
    </citation>
    <scope>NUCLEOTIDE SEQUENCE [LARGE SCALE GENOMIC DNA]</scope>
    <source>
        <strain evidence="23 24">DSB2004</strain>
    </source>
</reference>
<dbReference type="InterPro" id="IPR019470">
    <property type="entry name" value="Ubiq_cytC_Rdtase_Fe-S_su_TAT"/>
</dbReference>
<dbReference type="InterPro" id="IPR036922">
    <property type="entry name" value="Rieske_2Fe-2S_sf"/>
</dbReference>
<evidence type="ECO:0000256" key="11">
    <source>
        <dbReference type="ARBA" id="ARBA00022723"/>
    </source>
</evidence>
<dbReference type="PRINTS" id="PR00162">
    <property type="entry name" value="RIESKE"/>
</dbReference>
<keyword evidence="15" id="KW-0408">Iron</keyword>
<dbReference type="Gene3D" id="1.20.5.510">
    <property type="entry name" value="Single helix bin"/>
    <property type="match status" value="1"/>
</dbReference>
<dbReference type="RefSeq" id="WP_400188298.1">
    <property type="nucleotide sequence ID" value="NZ_JBGORX010000006.1"/>
</dbReference>
<evidence type="ECO:0000256" key="14">
    <source>
        <dbReference type="ARBA" id="ARBA00022989"/>
    </source>
</evidence>
<dbReference type="PROSITE" id="PS51318">
    <property type="entry name" value="TAT"/>
    <property type="match status" value="1"/>
</dbReference>
<dbReference type="EC" id="7.1.1.8" evidence="5 20"/>
<keyword evidence="10" id="KW-0001">2Fe-2S</keyword>
<keyword evidence="7 20" id="KW-0813">Transport</keyword>
<dbReference type="CDD" id="cd03470">
    <property type="entry name" value="Rieske_cytochrome_bc1"/>
    <property type="match status" value="1"/>
</dbReference>
<evidence type="ECO:0000256" key="2">
    <source>
        <dbReference type="ARBA" id="ARBA00004162"/>
    </source>
</evidence>
<comment type="caution">
    <text evidence="23">The sequence shown here is derived from an EMBL/GenBank/DDBJ whole genome shotgun (WGS) entry which is preliminary data.</text>
</comment>
<keyword evidence="12" id="KW-1278">Translocase</keyword>
<evidence type="ECO:0000256" key="21">
    <source>
        <dbReference type="RuleBase" id="RU004497"/>
    </source>
</evidence>
<evidence type="ECO:0000256" key="16">
    <source>
        <dbReference type="ARBA" id="ARBA00023014"/>
    </source>
</evidence>
<evidence type="ECO:0000256" key="15">
    <source>
        <dbReference type="ARBA" id="ARBA00023004"/>
    </source>
</evidence>
<evidence type="ECO:0000256" key="19">
    <source>
        <dbReference type="ARBA" id="ARBA00029351"/>
    </source>
</evidence>
<evidence type="ECO:0000313" key="24">
    <source>
        <dbReference type="Proteomes" id="UP001615550"/>
    </source>
</evidence>
<dbReference type="InterPro" id="IPR014349">
    <property type="entry name" value="Rieske_Fe-S_prot"/>
</dbReference>
<organism evidence="23 24">
    <name type="scientific">Legionella lytica</name>
    <dbReference type="NCBI Taxonomy" id="96232"/>
    <lineage>
        <taxon>Bacteria</taxon>
        <taxon>Pseudomonadati</taxon>
        <taxon>Pseudomonadota</taxon>
        <taxon>Gammaproteobacteria</taxon>
        <taxon>Legionellales</taxon>
        <taxon>Legionellaceae</taxon>
        <taxon>Legionella</taxon>
    </lineage>
</organism>
<dbReference type="InterPro" id="IPR006317">
    <property type="entry name" value="Ubiquinol_cyt_c_Rdtase_Fe-S-su"/>
</dbReference>
<evidence type="ECO:0000256" key="12">
    <source>
        <dbReference type="ARBA" id="ARBA00022967"/>
    </source>
</evidence>
<keyword evidence="17 20" id="KW-0472">Membrane</keyword>
<keyword evidence="8" id="KW-1003">Cell membrane</keyword>
<evidence type="ECO:0000259" key="22">
    <source>
        <dbReference type="PROSITE" id="PS51296"/>
    </source>
</evidence>
<dbReference type="PANTHER" id="PTHR10134">
    <property type="entry name" value="CYTOCHROME B-C1 COMPLEX SUBUNIT RIESKE, MITOCHONDRIAL"/>
    <property type="match status" value="1"/>
</dbReference>
<dbReference type="InterPro" id="IPR005805">
    <property type="entry name" value="Rieske_Fe-S_prot_C"/>
</dbReference>
<keyword evidence="9 20" id="KW-0812">Transmembrane</keyword>
<comment type="subunit">
    <text evidence="4 21">The main subunits of complex b-c1 are: cytochrome b, cytochrome c1 and the Rieske protein.</text>
</comment>
<evidence type="ECO:0000256" key="3">
    <source>
        <dbReference type="ARBA" id="ARBA00010651"/>
    </source>
</evidence>
<proteinExistence type="inferred from homology"/>
<evidence type="ECO:0000256" key="4">
    <source>
        <dbReference type="ARBA" id="ARBA00011649"/>
    </source>
</evidence>